<evidence type="ECO:0000259" key="4">
    <source>
        <dbReference type="PROSITE" id="PS01124"/>
    </source>
</evidence>
<keyword evidence="2 5" id="KW-0238">DNA-binding</keyword>
<dbReference type="EMBL" id="LT575490">
    <property type="protein sequence ID" value="SAY45838.1"/>
    <property type="molecule type" value="Genomic_DNA"/>
</dbReference>
<dbReference type="Gene3D" id="1.10.10.60">
    <property type="entry name" value="Homeodomain-like"/>
    <property type="match status" value="1"/>
</dbReference>
<evidence type="ECO:0000313" key="5">
    <source>
        <dbReference type="EMBL" id="SAY45838.1"/>
    </source>
</evidence>
<accession>A0A1C3HLE8</accession>
<organism evidence="5">
    <name type="scientific">Serratia marcescens</name>
    <dbReference type="NCBI Taxonomy" id="615"/>
    <lineage>
        <taxon>Bacteria</taxon>
        <taxon>Pseudomonadati</taxon>
        <taxon>Pseudomonadota</taxon>
        <taxon>Gammaproteobacteria</taxon>
        <taxon>Enterobacterales</taxon>
        <taxon>Yersiniaceae</taxon>
        <taxon>Serratia</taxon>
    </lineage>
</organism>
<gene>
    <name evidence="5" type="ORF">PWN146_04579</name>
</gene>
<feature type="domain" description="HTH araC/xylS-type" evidence="4">
    <location>
        <begin position="1"/>
        <end position="47"/>
    </location>
</feature>
<dbReference type="GO" id="GO:0043565">
    <property type="term" value="F:sequence-specific DNA binding"/>
    <property type="evidence" value="ECO:0007669"/>
    <property type="project" value="InterPro"/>
</dbReference>
<keyword evidence="1" id="KW-0805">Transcription regulation</keyword>
<keyword evidence="3" id="KW-0804">Transcription</keyword>
<dbReference type="PANTHER" id="PTHR11019">
    <property type="entry name" value="HTH-TYPE TRANSCRIPTIONAL REGULATOR NIMR"/>
    <property type="match status" value="1"/>
</dbReference>
<evidence type="ECO:0000256" key="2">
    <source>
        <dbReference type="ARBA" id="ARBA00023125"/>
    </source>
</evidence>
<dbReference type="Pfam" id="PF00165">
    <property type="entry name" value="HTH_AraC"/>
    <property type="match status" value="1"/>
</dbReference>
<dbReference type="AlphaFoldDB" id="A0A1C3HLE8"/>
<dbReference type="InterPro" id="IPR009057">
    <property type="entry name" value="Homeodomain-like_sf"/>
</dbReference>
<proteinExistence type="predicted"/>
<protein>
    <submittedName>
        <fullName evidence="5">DNA-binding transcriptional regulator GadX</fullName>
    </submittedName>
</protein>
<evidence type="ECO:0000256" key="1">
    <source>
        <dbReference type="ARBA" id="ARBA00023015"/>
    </source>
</evidence>
<dbReference type="SUPFAM" id="SSF46689">
    <property type="entry name" value="Homeodomain-like"/>
    <property type="match status" value="1"/>
</dbReference>
<name>A0A1C3HLE8_SERMA</name>
<dbReference type="PRINTS" id="PR00032">
    <property type="entry name" value="HTHARAC"/>
</dbReference>
<dbReference type="PANTHER" id="PTHR11019:SF159">
    <property type="entry name" value="TRANSCRIPTIONAL REGULATOR-RELATED"/>
    <property type="match status" value="1"/>
</dbReference>
<sequence>MMTALEHLAYGESVENVAHHVGYESSSSFIVAFRNTFGTTPSRYFNVQVDKIN</sequence>
<dbReference type="GO" id="GO:0003700">
    <property type="term" value="F:DNA-binding transcription factor activity"/>
    <property type="evidence" value="ECO:0007669"/>
    <property type="project" value="InterPro"/>
</dbReference>
<dbReference type="InterPro" id="IPR020449">
    <property type="entry name" value="Tscrpt_reg_AraC-type_HTH"/>
</dbReference>
<reference evidence="5" key="1">
    <citation type="submission" date="2016-05" db="EMBL/GenBank/DDBJ databases">
        <authorList>
            <person name="Cock P.J.A."/>
            <person name="Cock P.J.A."/>
        </authorList>
    </citation>
    <scope>NUCLEOTIDE SEQUENCE</scope>
    <source>
        <strain evidence="5">PWN146_assembly</strain>
    </source>
</reference>
<dbReference type="PROSITE" id="PS01124">
    <property type="entry name" value="HTH_ARAC_FAMILY_2"/>
    <property type="match status" value="1"/>
</dbReference>
<dbReference type="InterPro" id="IPR018060">
    <property type="entry name" value="HTH_AraC"/>
</dbReference>
<evidence type="ECO:0000256" key="3">
    <source>
        <dbReference type="ARBA" id="ARBA00023163"/>
    </source>
</evidence>